<accession>A0AAE0Z6G2</accession>
<gene>
    <name evidence="1" type="ORF">RRG08_057031</name>
</gene>
<organism evidence="1 2">
    <name type="scientific">Elysia crispata</name>
    <name type="common">lettuce slug</name>
    <dbReference type="NCBI Taxonomy" id="231223"/>
    <lineage>
        <taxon>Eukaryota</taxon>
        <taxon>Metazoa</taxon>
        <taxon>Spiralia</taxon>
        <taxon>Lophotrochozoa</taxon>
        <taxon>Mollusca</taxon>
        <taxon>Gastropoda</taxon>
        <taxon>Heterobranchia</taxon>
        <taxon>Euthyneura</taxon>
        <taxon>Panpulmonata</taxon>
        <taxon>Sacoglossa</taxon>
        <taxon>Placobranchoidea</taxon>
        <taxon>Plakobranchidae</taxon>
        <taxon>Elysia</taxon>
    </lineage>
</organism>
<reference evidence="1" key="1">
    <citation type="journal article" date="2023" name="G3 (Bethesda)">
        <title>A reference genome for the long-term kleptoplast-retaining sea slug Elysia crispata morphotype clarki.</title>
        <authorList>
            <person name="Eastman K.E."/>
            <person name="Pendleton A.L."/>
            <person name="Shaikh M.A."/>
            <person name="Suttiyut T."/>
            <person name="Ogas R."/>
            <person name="Tomko P."/>
            <person name="Gavelis G."/>
            <person name="Widhalm J.R."/>
            <person name="Wisecaver J.H."/>
        </authorList>
    </citation>
    <scope>NUCLEOTIDE SEQUENCE</scope>
    <source>
        <strain evidence="1">ECLA1</strain>
    </source>
</reference>
<proteinExistence type="predicted"/>
<keyword evidence="2" id="KW-1185">Reference proteome</keyword>
<evidence type="ECO:0000313" key="1">
    <source>
        <dbReference type="EMBL" id="KAK3763608.1"/>
    </source>
</evidence>
<sequence>MLEHLATISNSSDAIISGYAEEMLSYCKLKAKERSGGLVDHGLACLPQEELNLDGTLIQASDMLEINRDTCPNPMGLGKQILKVVLEGTLEVGLGDRHVTLTAPLHHRSFHLLHSEHLDLASLWTSVTLHYRYFRAAREGHGVNLRDENIIGTIDPEICPDLEKNLRLCDT</sequence>
<protein>
    <submittedName>
        <fullName evidence="1">Uncharacterized protein</fullName>
    </submittedName>
</protein>
<name>A0AAE0Z6G2_9GAST</name>
<evidence type="ECO:0000313" key="2">
    <source>
        <dbReference type="Proteomes" id="UP001283361"/>
    </source>
</evidence>
<dbReference type="EMBL" id="JAWDGP010004530">
    <property type="protein sequence ID" value="KAK3763608.1"/>
    <property type="molecule type" value="Genomic_DNA"/>
</dbReference>
<dbReference type="Proteomes" id="UP001283361">
    <property type="component" value="Unassembled WGS sequence"/>
</dbReference>
<dbReference type="AlphaFoldDB" id="A0AAE0Z6G2"/>
<comment type="caution">
    <text evidence="1">The sequence shown here is derived from an EMBL/GenBank/DDBJ whole genome shotgun (WGS) entry which is preliminary data.</text>
</comment>